<dbReference type="AlphaFoldDB" id="A0A6J4M3S1"/>
<evidence type="ECO:0000256" key="6">
    <source>
        <dbReference type="SAM" id="Coils"/>
    </source>
</evidence>
<dbReference type="CDD" id="cd00082">
    <property type="entry name" value="HisKA"/>
    <property type="match status" value="1"/>
</dbReference>
<dbReference type="InterPro" id="IPR050736">
    <property type="entry name" value="Sensor_HK_Regulatory"/>
</dbReference>
<dbReference type="CDD" id="cd00130">
    <property type="entry name" value="PAS"/>
    <property type="match status" value="2"/>
</dbReference>
<dbReference type="SUPFAM" id="SSF55785">
    <property type="entry name" value="PYP-like sensor domain (PAS domain)"/>
    <property type="match status" value="4"/>
</dbReference>
<feature type="domain" description="PAS" evidence="8">
    <location>
        <begin position="200"/>
        <end position="251"/>
    </location>
</feature>
<dbReference type="SMART" id="SM00091">
    <property type="entry name" value="PAS"/>
    <property type="match status" value="2"/>
</dbReference>
<keyword evidence="6" id="KW-0175">Coiled coil</keyword>
<evidence type="ECO:0000256" key="5">
    <source>
        <dbReference type="ARBA" id="ARBA00023012"/>
    </source>
</evidence>
<feature type="non-terminal residue" evidence="10">
    <location>
        <position position="921"/>
    </location>
</feature>
<evidence type="ECO:0000259" key="7">
    <source>
        <dbReference type="PROSITE" id="PS50109"/>
    </source>
</evidence>
<dbReference type="PANTHER" id="PTHR43711">
    <property type="entry name" value="TWO-COMPONENT HISTIDINE KINASE"/>
    <property type="match status" value="1"/>
</dbReference>
<organism evidence="10">
    <name type="scientific">uncultured Gemmatimonadaceae bacterium</name>
    <dbReference type="NCBI Taxonomy" id="246130"/>
    <lineage>
        <taxon>Bacteria</taxon>
        <taxon>Pseudomonadati</taxon>
        <taxon>Gemmatimonadota</taxon>
        <taxon>Gemmatimonadia</taxon>
        <taxon>Gemmatimonadales</taxon>
        <taxon>Gemmatimonadaceae</taxon>
        <taxon>environmental samples</taxon>
    </lineage>
</organism>
<dbReference type="EMBL" id="CADCTX010000764">
    <property type="protein sequence ID" value="CAA9347932.1"/>
    <property type="molecule type" value="Genomic_DNA"/>
</dbReference>
<evidence type="ECO:0000259" key="9">
    <source>
        <dbReference type="PROSITE" id="PS50113"/>
    </source>
</evidence>
<dbReference type="InterPro" id="IPR013656">
    <property type="entry name" value="PAS_4"/>
</dbReference>
<name>A0A6J4M3S1_9BACT</name>
<reference evidence="10" key="1">
    <citation type="submission" date="2020-02" db="EMBL/GenBank/DDBJ databases">
        <authorList>
            <person name="Meier V. D."/>
        </authorList>
    </citation>
    <scope>NUCLEOTIDE SEQUENCE</scope>
    <source>
        <strain evidence="10">AVDCRST_MAG40</strain>
    </source>
</reference>
<dbReference type="PROSITE" id="PS50109">
    <property type="entry name" value="HIS_KIN"/>
    <property type="match status" value="1"/>
</dbReference>
<gene>
    <name evidence="10" type="ORF">AVDCRST_MAG40-2736</name>
</gene>
<dbReference type="InterPro" id="IPR036890">
    <property type="entry name" value="HATPase_C_sf"/>
</dbReference>
<dbReference type="PROSITE" id="PS50113">
    <property type="entry name" value="PAC"/>
    <property type="match status" value="2"/>
</dbReference>
<feature type="domain" description="PAS" evidence="8">
    <location>
        <begin position="604"/>
        <end position="640"/>
    </location>
</feature>
<dbReference type="InterPro" id="IPR003594">
    <property type="entry name" value="HATPase_dom"/>
</dbReference>
<dbReference type="SUPFAM" id="SSF55874">
    <property type="entry name" value="ATPase domain of HSP90 chaperone/DNA topoisomerase II/histidine kinase"/>
    <property type="match status" value="1"/>
</dbReference>
<evidence type="ECO:0000256" key="2">
    <source>
        <dbReference type="ARBA" id="ARBA00012438"/>
    </source>
</evidence>
<dbReference type="Pfam" id="PF08448">
    <property type="entry name" value="PAS_4"/>
    <property type="match status" value="3"/>
</dbReference>
<evidence type="ECO:0000313" key="10">
    <source>
        <dbReference type="EMBL" id="CAA9347932.1"/>
    </source>
</evidence>
<dbReference type="SUPFAM" id="SSF47384">
    <property type="entry name" value="Homodimeric domain of signal transducing histidine kinase"/>
    <property type="match status" value="1"/>
</dbReference>
<dbReference type="InterPro" id="IPR005467">
    <property type="entry name" value="His_kinase_dom"/>
</dbReference>
<dbReference type="Gene3D" id="3.30.450.20">
    <property type="entry name" value="PAS domain"/>
    <property type="match status" value="5"/>
</dbReference>
<dbReference type="Pfam" id="PF02518">
    <property type="entry name" value="HATPase_c"/>
    <property type="match status" value="1"/>
</dbReference>
<evidence type="ECO:0000256" key="1">
    <source>
        <dbReference type="ARBA" id="ARBA00000085"/>
    </source>
</evidence>
<dbReference type="InterPro" id="IPR000014">
    <property type="entry name" value="PAS"/>
</dbReference>
<keyword evidence="3 10" id="KW-0808">Transferase</keyword>
<dbReference type="InterPro" id="IPR003661">
    <property type="entry name" value="HisK_dim/P_dom"/>
</dbReference>
<evidence type="ECO:0000259" key="8">
    <source>
        <dbReference type="PROSITE" id="PS50112"/>
    </source>
</evidence>
<protein>
    <recommendedName>
        <fullName evidence="2">histidine kinase</fullName>
        <ecNumber evidence="2">2.7.13.3</ecNumber>
    </recommendedName>
</protein>
<dbReference type="GO" id="GO:0000155">
    <property type="term" value="F:phosphorelay sensor kinase activity"/>
    <property type="evidence" value="ECO:0007669"/>
    <property type="project" value="InterPro"/>
</dbReference>
<comment type="catalytic activity">
    <reaction evidence="1">
        <text>ATP + protein L-histidine = ADP + protein N-phospho-L-histidine.</text>
        <dbReference type="EC" id="2.7.13.3"/>
    </reaction>
</comment>
<feature type="domain" description="PAC" evidence="9">
    <location>
        <begin position="528"/>
        <end position="582"/>
    </location>
</feature>
<dbReference type="PANTHER" id="PTHR43711:SF26">
    <property type="entry name" value="SENSOR HISTIDINE KINASE RCSC"/>
    <property type="match status" value="1"/>
</dbReference>
<evidence type="ECO:0000256" key="4">
    <source>
        <dbReference type="ARBA" id="ARBA00022777"/>
    </source>
</evidence>
<dbReference type="PROSITE" id="PS50112">
    <property type="entry name" value="PAS"/>
    <property type="match status" value="2"/>
</dbReference>
<dbReference type="Pfam" id="PF00512">
    <property type="entry name" value="HisKA"/>
    <property type="match status" value="1"/>
</dbReference>
<feature type="coiled-coil region" evidence="6">
    <location>
        <begin position="302"/>
        <end position="329"/>
    </location>
</feature>
<dbReference type="InterPro" id="IPR000700">
    <property type="entry name" value="PAS-assoc_C"/>
</dbReference>
<dbReference type="SMART" id="SM00388">
    <property type="entry name" value="HisKA"/>
    <property type="match status" value="1"/>
</dbReference>
<dbReference type="GO" id="GO:0032259">
    <property type="term" value="P:methylation"/>
    <property type="evidence" value="ECO:0007669"/>
    <property type="project" value="UniProtKB-KW"/>
</dbReference>
<dbReference type="NCBIfam" id="TIGR00229">
    <property type="entry name" value="sensory_box"/>
    <property type="match status" value="2"/>
</dbReference>
<dbReference type="SMART" id="SM00086">
    <property type="entry name" value="PAC"/>
    <property type="match status" value="2"/>
</dbReference>
<dbReference type="Gene3D" id="1.10.287.130">
    <property type="match status" value="1"/>
</dbReference>
<feature type="domain" description="PAC" evidence="9">
    <location>
        <begin position="684"/>
        <end position="736"/>
    </location>
</feature>
<dbReference type="InterPro" id="IPR036097">
    <property type="entry name" value="HisK_dim/P_sf"/>
</dbReference>
<keyword evidence="4" id="KW-0418">Kinase</keyword>
<dbReference type="GO" id="GO:0008168">
    <property type="term" value="F:methyltransferase activity"/>
    <property type="evidence" value="ECO:0007669"/>
    <property type="project" value="UniProtKB-KW"/>
</dbReference>
<dbReference type="EC" id="2.7.13.3" evidence="2"/>
<dbReference type="InterPro" id="IPR001610">
    <property type="entry name" value="PAC"/>
</dbReference>
<feature type="domain" description="Histidine kinase" evidence="7">
    <location>
        <begin position="747"/>
        <end position="921"/>
    </location>
</feature>
<dbReference type="Gene3D" id="3.30.565.10">
    <property type="entry name" value="Histidine kinase-like ATPase, C-terminal domain"/>
    <property type="match status" value="1"/>
</dbReference>
<proteinExistence type="predicted"/>
<keyword evidence="5" id="KW-0902">Two-component regulatory system</keyword>
<dbReference type="InterPro" id="IPR035965">
    <property type="entry name" value="PAS-like_dom_sf"/>
</dbReference>
<sequence length="921" mass="100984">MANAVGHSVALDDARERAAGSVAASLFAGTGEMRARCRALDWQATPLGAVDAWPAGLRAVAATVLASAFPAVLLWGEALVQVYNDGYRALMGGKHPSGLGQPTRACWPEVWHLNAPIYERVRAGETVVLEDALFPITRGEGPQPGVLEDAWFTLSYSPVPGDAGGVAGVLVTVFETTAQVRARGTRELERERLLTDSEAARRQVTATLESIDDAFYAVDADFRFTYVNRRAEALWGRPRETLVGRHYWTEFPQAVGSEAYRQHHVAMTGRRAVHFETVSPILGRWIDVSLYPDDATGGLACYFRDITERKEAEARLREAEERYLALFTAIDQGFCTLEVRFDADERPVDYRFLEVSPSFERQTGIVNGAGRWMRDIAPDQDETWFERYGRVARTGEPARFEEHSTPLGRWWTVYAFRIGDPALRQVGVLFHDVTERKVADAERERLVAELTAERERLWSLIRHMPAPVALHRGPEHRFEIVSDGFRAVSGGRDLTGMTPQEAYPEVVGHGILERFDEVVATGRPWVSPETHVRIDRRGTGIEDTWFDIRYEPVRDGEGRVVGVLNFSFDVTEQVRARREVERLLVESDLARSDAEAARAAADEERRRLALILDELPVGVVVVDATGAVVHVNPACDAVLGTSLRPVAALDDYPTYGGGLHPDGRPYAPEDYPIARAVLHGEVVQQELTRYRRGDGRVVTVSISAAPVRAVDGRIAYAVAAVEDVSALEAARAAAEAANRAKGEFLAVMSHELRTPLNAIGGYAELIELGIHGPVTEAQRTALARIQASQRHLLGLIAGVLDYSRVEAGAISYLLADVPVGEAVAEAEALVAPQLRAKGLGYAWSGAAPELRVRADREKLQQILLNLLGNAVKFTSARDGVSGRIEVACTVEADDGEETATGGRVRLHVRDTGDGIETDAIE</sequence>
<evidence type="ECO:0000256" key="3">
    <source>
        <dbReference type="ARBA" id="ARBA00022679"/>
    </source>
</evidence>
<accession>A0A6J4M3S1</accession>
<keyword evidence="10" id="KW-0489">Methyltransferase</keyword>